<organism evidence="3 4">
    <name type="scientific">Ficus carica</name>
    <name type="common">Common fig</name>
    <dbReference type="NCBI Taxonomy" id="3494"/>
    <lineage>
        <taxon>Eukaryota</taxon>
        <taxon>Viridiplantae</taxon>
        <taxon>Streptophyta</taxon>
        <taxon>Embryophyta</taxon>
        <taxon>Tracheophyta</taxon>
        <taxon>Spermatophyta</taxon>
        <taxon>Magnoliopsida</taxon>
        <taxon>eudicotyledons</taxon>
        <taxon>Gunneridae</taxon>
        <taxon>Pentapetalae</taxon>
        <taxon>rosids</taxon>
        <taxon>fabids</taxon>
        <taxon>Rosales</taxon>
        <taxon>Moraceae</taxon>
        <taxon>Ficeae</taxon>
        <taxon>Ficus</taxon>
    </lineage>
</organism>
<sequence>MSAPYPTRFKMPSMASYDGSSDADEHLENYRAYMQIQSANEVDLCKSFCLTLTGAARQWYRRLDPGSVSSFQQLADSFSAAFMGSKARKLGASHFFSIKQGDSETLKAYLQRFDKAVVQTESCTDETLIQAFREGIQDPRLVWTLAYDMPPTFGQLRGIAWRHAEADEYVRGRGLEAHVQTRLPGRKSDRNQSDRGKAPATSSREEPRPSPKTPAGKFHQYTPLVTTVENVLYQVSSKGLLRDPRPIRTDRTRRNPNIYCHFHKDVGHETKDCIQLRDQIEALIRDGHLREFVERVITPAEPSNRPAPGTRPNQRPDDRPDEPGPEHIVHTIFGGTATGDTASSRRSYAREARRFARGEFINMTEHVSKICRQSSTPITFTDEEADRLLHPHNDALVGEIRVADNIIRRILIDNGSSADVLFMDAFSRLKIGGAVLTPIQTPLYGFAGESVRAAGTINLPVAIGDGLERVTRMVEFIVVDRPSAYNVILGRPTLNAIKAVVSTYHLAMKFPTKGGIGVFQGNQEGARKCYVEAVNRVGQRTAAPITVAAIFRIEEIEAPCGEVERFGDLDPRAPEEEVWAYPAEELSPYQVGDFVLKKVLVQEPGLGSFGPKWEGPYRIMEVVRPGTYRLADQDDRVLGYPSTDPRVRSAGRAPTRNGRARSGQVKSALAALEVHGPPSQVRRSCADQKWSRPIRTGKIIPCRTLEVHGPPSQVRRSCTDQKRSSPIRTGKICPCRTLEVHEPPSQVRRSCADQKWSSSIKKKKKKTR</sequence>
<dbReference type="PANTHER" id="PTHR33240">
    <property type="entry name" value="OS08G0508500 PROTEIN"/>
    <property type="match status" value="1"/>
</dbReference>
<dbReference type="Proteomes" id="UP001187192">
    <property type="component" value="Unassembled WGS sequence"/>
</dbReference>
<accession>A0AA88DVF5</accession>
<dbReference type="Gene3D" id="2.40.70.10">
    <property type="entry name" value="Acid Proteases"/>
    <property type="match status" value="1"/>
</dbReference>
<dbReference type="PANTHER" id="PTHR33240:SF15">
    <property type="entry name" value="GAG-PRO-LIKE PROTEIN"/>
    <property type="match status" value="1"/>
</dbReference>
<dbReference type="InterPro" id="IPR021109">
    <property type="entry name" value="Peptidase_aspartic_dom_sf"/>
</dbReference>
<feature type="region of interest" description="Disordered" evidence="1">
    <location>
        <begin position="710"/>
        <end position="729"/>
    </location>
</feature>
<keyword evidence="4" id="KW-1185">Reference proteome</keyword>
<proteinExistence type="predicted"/>
<dbReference type="AlphaFoldDB" id="A0AA88DVF5"/>
<reference evidence="3" key="1">
    <citation type="submission" date="2023-07" db="EMBL/GenBank/DDBJ databases">
        <title>draft genome sequence of fig (Ficus carica).</title>
        <authorList>
            <person name="Takahashi T."/>
            <person name="Nishimura K."/>
        </authorList>
    </citation>
    <scope>NUCLEOTIDE SEQUENCE</scope>
</reference>
<feature type="region of interest" description="Disordered" evidence="1">
    <location>
        <begin position="636"/>
        <end position="663"/>
    </location>
</feature>
<gene>
    <name evidence="3" type="ORF">TIFTF001_031668</name>
</gene>
<name>A0AA88DVF5_FICCA</name>
<feature type="compositionally biased region" description="Basic and acidic residues" evidence="1">
    <location>
        <begin position="186"/>
        <end position="209"/>
    </location>
</feature>
<dbReference type="InterPro" id="IPR005162">
    <property type="entry name" value="Retrotrans_gag_dom"/>
</dbReference>
<dbReference type="Pfam" id="PF03732">
    <property type="entry name" value="Retrotrans_gag"/>
    <property type="match status" value="1"/>
</dbReference>
<dbReference type="EMBL" id="BTGU01000131">
    <property type="protein sequence ID" value="GMN62592.1"/>
    <property type="molecule type" value="Genomic_DNA"/>
</dbReference>
<feature type="region of interest" description="Disordered" evidence="1">
    <location>
        <begin position="743"/>
        <end position="768"/>
    </location>
</feature>
<evidence type="ECO:0000259" key="2">
    <source>
        <dbReference type="Pfam" id="PF03732"/>
    </source>
</evidence>
<evidence type="ECO:0000313" key="4">
    <source>
        <dbReference type="Proteomes" id="UP001187192"/>
    </source>
</evidence>
<feature type="compositionally biased region" description="Basic and acidic residues" evidence="1">
    <location>
        <begin position="314"/>
        <end position="329"/>
    </location>
</feature>
<comment type="caution">
    <text evidence="3">The sequence shown here is derived from an EMBL/GenBank/DDBJ whole genome shotgun (WGS) entry which is preliminary data.</text>
</comment>
<dbReference type="CDD" id="cd00303">
    <property type="entry name" value="retropepsin_like"/>
    <property type="match status" value="1"/>
</dbReference>
<feature type="region of interest" description="Disordered" evidence="1">
    <location>
        <begin position="296"/>
        <end position="346"/>
    </location>
</feature>
<feature type="region of interest" description="Disordered" evidence="1">
    <location>
        <begin position="177"/>
        <end position="221"/>
    </location>
</feature>
<evidence type="ECO:0000313" key="3">
    <source>
        <dbReference type="EMBL" id="GMN62592.1"/>
    </source>
</evidence>
<protein>
    <recommendedName>
        <fullName evidence="2">Retrotransposon gag domain-containing protein</fullName>
    </recommendedName>
</protein>
<feature type="domain" description="Retrotransposon gag" evidence="2">
    <location>
        <begin position="48"/>
        <end position="137"/>
    </location>
</feature>
<evidence type="ECO:0000256" key="1">
    <source>
        <dbReference type="SAM" id="MobiDB-lite"/>
    </source>
</evidence>